<dbReference type="RefSeq" id="WP_010024349.1">
    <property type="nucleotide sequence ID" value="NZ_AFVQ02000066.1"/>
</dbReference>
<protein>
    <submittedName>
        <fullName evidence="5">AsnC family transcriptional regulator</fullName>
    </submittedName>
</protein>
<dbReference type="PRINTS" id="PR00033">
    <property type="entry name" value="HTHASNC"/>
</dbReference>
<sequence>MVKLDHTDVQILELLKKDARLSIRELGRKVHLSAPSVTDRVRKLEDEGIISGYTIQINRKALGFTIDCWIEITLRNGEIHRFNAFISNCPNVVHCYCVAGRACYMMLLTAPSLSDIEKLINEMAPFANTVTSIIFSEVPSSDTLIRHSPRIEN</sequence>
<dbReference type="Gene3D" id="1.10.10.10">
    <property type="entry name" value="Winged helix-like DNA-binding domain superfamily/Winged helix DNA-binding domain"/>
    <property type="match status" value="1"/>
</dbReference>
<dbReference type="GO" id="GO:0043200">
    <property type="term" value="P:response to amino acid"/>
    <property type="evidence" value="ECO:0007669"/>
    <property type="project" value="TreeGrafter"/>
</dbReference>
<dbReference type="Pfam" id="PF01037">
    <property type="entry name" value="AsnC_trans_reg"/>
    <property type="match status" value="1"/>
</dbReference>
<accession>A0A0U1QQ86</accession>
<gene>
    <name evidence="5" type="ORF">SINU_05260</name>
</gene>
<dbReference type="InterPro" id="IPR036388">
    <property type="entry name" value="WH-like_DNA-bd_sf"/>
</dbReference>
<evidence type="ECO:0000256" key="3">
    <source>
        <dbReference type="ARBA" id="ARBA00023163"/>
    </source>
</evidence>
<evidence type="ECO:0000259" key="4">
    <source>
        <dbReference type="PROSITE" id="PS50956"/>
    </source>
</evidence>
<dbReference type="PANTHER" id="PTHR30154">
    <property type="entry name" value="LEUCINE-RESPONSIVE REGULATORY PROTEIN"/>
    <property type="match status" value="1"/>
</dbReference>
<dbReference type="OrthoDB" id="34294at2"/>
<dbReference type="InterPro" id="IPR019887">
    <property type="entry name" value="Tscrpt_reg_AsnC/Lrp_C"/>
</dbReference>
<dbReference type="Proteomes" id="UP000035553">
    <property type="component" value="Unassembled WGS sequence"/>
</dbReference>
<dbReference type="InterPro" id="IPR019888">
    <property type="entry name" value="Tscrpt_reg_AsnC-like"/>
</dbReference>
<dbReference type="InterPro" id="IPR000485">
    <property type="entry name" value="AsnC-type_HTH_dom"/>
</dbReference>
<dbReference type="PANTHER" id="PTHR30154:SF53">
    <property type="entry name" value="HTH-TYPE TRANSCRIPTIONAL REGULATOR LRPC"/>
    <property type="match status" value="1"/>
</dbReference>
<dbReference type="EMBL" id="AFVQ02000066">
    <property type="protein sequence ID" value="KLI02932.1"/>
    <property type="molecule type" value="Genomic_DNA"/>
</dbReference>
<dbReference type="SMART" id="SM00344">
    <property type="entry name" value="HTH_ASNC"/>
    <property type="match status" value="1"/>
</dbReference>
<dbReference type="STRING" id="1069536.SINU_05260"/>
<dbReference type="InterPro" id="IPR011008">
    <property type="entry name" value="Dimeric_a/b-barrel"/>
</dbReference>
<keyword evidence="1" id="KW-0805">Transcription regulation</keyword>
<evidence type="ECO:0000313" key="6">
    <source>
        <dbReference type="Proteomes" id="UP000035553"/>
    </source>
</evidence>
<dbReference type="CDD" id="cd00090">
    <property type="entry name" value="HTH_ARSR"/>
    <property type="match status" value="1"/>
</dbReference>
<reference evidence="5 6" key="1">
    <citation type="journal article" date="2011" name="J. Bacteriol.">
        <title>Draft genome sequence of Sporolactobacillus inulinus strain CASD, an efficient D-lactic acid-producing bacterium with high-concentration lactate tolerance capability.</title>
        <authorList>
            <person name="Yu B."/>
            <person name="Su F."/>
            <person name="Wang L."/>
            <person name="Xu K."/>
            <person name="Zhao B."/>
            <person name="Xu P."/>
        </authorList>
    </citation>
    <scope>NUCLEOTIDE SEQUENCE [LARGE SCALE GENOMIC DNA]</scope>
    <source>
        <strain evidence="5 6">CASD</strain>
    </source>
</reference>
<dbReference type="SUPFAM" id="SSF46785">
    <property type="entry name" value="Winged helix' DNA-binding domain"/>
    <property type="match status" value="1"/>
</dbReference>
<dbReference type="GO" id="GO:0005829">
    <property type="term" value="C:cytosol"/>
    <property type="evidence" value="ECO:0007669"/>
    <property type="project" value="TreeGrafter"/>
</dbReference>
<dbReference type="GO" id="GO:0043565">
    <property type="term" value="F:sequence-specific DNA binding"/>
    <property type="evidence" value="ECO:0007669"/>
    <property type="project" value="InterPro"/>
</dbReference>
<dbReference type="InterPro" id="IPR036390">
    <property type="entry name" value="WH_DNA-bd_sf"/>
</dbReference>
<dbReference type="AlphaFoldDB" id="A0A0U1QQ86"/>
<keyword evidence="6" id="KW-1185">Reference proteome</keyword>
<dbReference type="PROSITE" id="PS50956">
    <property type="entry name" value="HTH_ASNC_2"/>
    <property type="match status" value="1"/>
</dbReference>
<organism evidence="5 6">
    <name type="scientific">Sporolactobacillus inulinus CASD</name>
    <dbReference type="NCBI Taxonomy" id="1069536"/>
    <lineage>
        <taxon>Bacteria</taxon>
        <taxon>Bacillati</taxon>
        <taxon>Bacillota</taxon>
        <taxon>Bacilli</taxon>
        <taxon>Bacillales</taxon>
        <taxon>Sporolactobacillaceae</taxon>
        <taxon>Sporolactobacillus</taxon>
    </lineage>
</organism>
<name>A0A0U1QQ86_9BACL</name>
<keyword evidence="3" id="KW-0804">Transcription</keyword>
<keyword evidence="2" id="KW-0238">DNA-binding</keyword>
<dbReference type="InterPro" id="IPR011991">
    <property type="entry name" value="ArsR-like_HTH"/>
</dbReference>
<dbReference type="SUPFAM" id="SSF54909">
    <property type="entry name" value="Dimeric alpha+beta barrel"/>
    <property type="match status" value="1"/>
</dbReference>
<comment type="caution">
    <text evidence="5">The sequence shown here is derived from an EMBL/GenBank/DDBJ whole genome shotgun (WGS) entry which is preliminary data.</text>
</comment>
<dbReference type="FunFam" id="1.10.10.10:FF:000186">
    <property type="entry name" value="AsnC family transcriptional regulator"/>
    <property type="match status" value="1"/>
</dbReference>
<evidence type="ECO:0000256" key="2">
    <source>
        <dbReference type="ARBA" id="ARBA00023125"/>
    </source>
</evidence>
<evidence type="ECO:0000256" key="1">
    <source>
        <dbReference type="ARBA" id="ARBA00023015"/>
    </source>
</evidence>
<feature type="domain" description="HTH asnC-type" evidence="4">
    <location>
        <begin position="4"/>
        <end position="65"/>
    </location>
</feature>
<dbReference type="Pfam" id="PF13412">
    <property type="entry name" value="HTH_24"/>
    <property type="match status" value="1"/>
</dbReference>
<dbReference type="Gene3D" id="3.30.70.920">
    <property type="match status" value="1"/>
</dbReference>
<proteinExistence type="predicted"/>
<evidence type="ECO:0000313" key="5">
    <source>
        <dbReference type="EMBL" id="KLI02932.1"/>
    </source>
</evidence>